<dbReference type="PRINTS" id="PR00420">
    <property type="entry name" value="RNGMNOXGNASE"/>
</dbReference>
<dbReference type="RefSeq" id="WP_097206399.1">
    <property type="nucleotide sequence ID" value="NZ_JACHXB010000002.1"/>
</dbReference>
<sequence length="459" mass="49708">MNAPVDVGLAVPLRTAPTAGSGRLGGHAVVVGGSMTGLLAARVVSEHFSAVTVLDRDELPTGPVPRKAVPQGRHIHFLQEAGRARLEELFPGFTDEVLAAGGVGFDPGRSLVWHLGGGYVRRTSSPYRMLWATRPLFEWCVRRRVSSIGTVSVRSGCTVRELVASPSGDRVVGVEVTDGAGGGTTRLDADLVVDARGRGSAVASWLEQAGYGPVPRDEVRVGIGYSSRFYARESIDWDRAAIGIQHAAPDGRQGMVVPVEGDRWMVTLTGRLGNLPPSDDAGFLEFARTFAASDIHDAIRGLEPVSPIVTHRFPAGVRHRYERLPRFPERLIVMGDAIASYNPTYGQGISSAAMQATDLRRALGETGLEQLATRFFRRAARSIDIPWTVAVGGDFRFPATEGRKPIGTALTNRYLARLERGLHHDEEIVRAFGRVINLERPSSSLLHPRIVRRVLRAAA</sequence>
<dbReference type="Gene3D" id="3.50.50.60">
    <property type="entry name" value="FAD/NAD(P)-binding domain"/>
    <property type="match status" value="1"/>
</dbReference>
<dbReference type="AlphaFoldDB" id="A0A285EB63"/>
<dbReference type="OrthoDB" id="9790035at2"/>
<accession>A0A285EB63</accession>
<keyword evidence="3" id="KW-1185">Reference proteome</keyword>
<dbReference type="EMBL" id="OBDO01000004">
    <property type="protein sequence ID" value="SNX96368.1"/>
    <property type="molecule type" value="Genomic_DNA"/>
</dbReference>
<dbReference type="InterPro" id="IPR036188">
    <property type="entry name" value="FAD/NAD-bd_sf"/>
</dbReference>
<organism evidence="2 3">
    <name type="scientific">Geodermatophilus sabuli</name>
    <dbReference type="NCBI Taxonomy" id="1564158"/>
    <lineage>
        <taxon>Bacteria</taxon>
        <taxon>Bacillati</taxon>
        <taxon>Actinomycetota</taxon>
        <taxon>Actinomycetes</taxon>
        <taxon>Geodermatophilales</taxon>
        <taxon>Geodermatophilaceae</taxon>
        <taxon>Geodermatophilus</taxon>
    </lineage>
</organism>
<evidence type="ECO:0000259" key="1">
    <source>
        <dbReference type="Pfam" id="PF01494"/>
    </source>
</evidence>
<protein>
    <submittedName>
        <fullName evidence="2">2-polyprenyl-6-methoxyphenol hydroxylase</fullName>
    </submittedName>
</protein>
<dbReference type="Proteomes" id="UP000219514">
    <property type="component" value="Unassembled WGS sequence"/>
</dbReference>
<gene>
    <name evidence="2" type="ORF">SAMN06893097_10482</name>
</gene>
<reference evidence="2 3" key="1">
    <citation type="submission" date="2017-09" db="EMBL/GenBank/DDBJ databases">
        <authorList>
            <person name="Ehlers B."/>
            <person name="Leendertz F.H."/>
        </authorList>
    </citation>
    <scope>NUCLEOTIDE SEQUENCE [LARGE SCALE GENOMIC DNA]</scope>
    <source>
        <strain evidence="2 3">DSM 46844</strain>
    </source>
</reference>
<dbReference type="GO" id="GO:0071949">
    <property type="term" value="F:FAD binding"/>
    <property type="evidence" value="ECO:0007669"/>
    <property type="project" value="InterPro"/>
</dbReference>
<evidence type="ECO:0000313" key="2">
    <source>
        <dbReference type="EMBL" id="SNX96368.1"/>
    </source>
</evidence>
<dbReference type="Pfam" id="PF01494">
    <property type="entry name" value="FAD_binding_3"/>
    <property type="match status" value="1"/>
</dbReference>
<dbReference type="SUPFAM" id="SSF51905">
    <property type="entry name" value="FAD/NAD(P)-binding domain"/>
    <property type="match status" value="1"/>
</dbReference>
<proteinExistence type="predicted"/>
<dbReference type="PANTHER" id="PTHR43422">
    <property type="entry name" value="THIAMINE THIAZOLE SYNTHASE"/>
    <property type="match status" value="1"/>
</dbReference>
<name>A0A285EB63_9ACTN</name>
<evidence type="ECO:0000313" key="3">
    <source>
        <dbReference type="Proteomes" id="UP000219514"/>
    </source>
</evidence>
<feature type="domain" description="FAD-binding" evidence="1">
    <location>
        <begin position="29"/>
        <end position="365"/>
    </location>
</feature>
<dbReference type="PANTHER" id="PTHR43422:SF3">
    <property type="entry name" value="THIAMINE THIAZOLE SYNTHASE"/>
    <property type="match status" value="1"/>
</dbReference>
<dbReference type="InterPro" id="IPR002938">
    <property type="entry name" value="FAD-bd"/>
</dbReference>